<name>A0AAU9MHX0_9ASTR</name>
<keyword evidence="3" id="KW-1185">Reference proteome</keyword>
<comment type="caution">
    <text evidence="2">The sequence shown here is derived from an EMBL/GenBank/DDBJ whole genome shotgun (WGS) entry which is preliminary data.</text>
</comment>
<accession>A0AAU9MHX0</accession>
<dbReference type="Proteomes" id="UP001157418">
    <property type="component" value="Unassembled WGS sequence"/>
</dbReference>
<evidence type="ECO:0000313" key="3">
    <source>
        <dbReference type="Proteomes" id="UP001157418"/>
    </source>
</evidence>
<gene>
    <name evidence="2" type="ORF">LVIROSA_LOCUS13706</name>
</gene>
<dbReference type="Pfam" id="PF13966">
    <property type="entry name" value="zf-RVT"/>
    <property type="match status" value="1"/>
</dbReference>
<proteinExistence type="predicted"/>
<dbReference type="EMBL" id="CAKMRJ010002223">
    <property type="protein sequence ID" value="CAH1426636.1"/>
    <property type="molecule type" value="Genomic_DNA"/>
</dbReference>
<protein>
    <recommendedName>
        <fullName evidence="1">Reverse transcriptase zinc-binding domain-containing protein</fullName>
    </recommendedName>
</protein>
<dbReference type="AlphaFoldDB" id="A0AAU9MHX0"/>
<dbReference type="InterPro" id="IPR026960">
    <property type="entry name" value="RVT-Znf"/>
</dbReference>
<organism evidence="2 3">
    <name type="scientific">Lactuca virosa</name>
    <dbReference type="NCBI Taxonomy" id="75947"/>
    <lineage>
        <taxon>Eukaryota</taxon>
        <taxon>Viridiplantae</taxon>
        <taxon>Streptophyta</taxon>
        <taxon>Embryophyta</taxon>
        <taxon>Tracheophyta</taxon>
        <taxon>Spermatophyta</taxon>
        <taxon>Magnoliopsida</taxon>
        <taxon>eudicotyledons</taxon>
        <taxon>Gunneridae</taxon>
        <taxon>Pentapetalae</taxon>
        <taxon>asterids</taxon>
        <taxon>campanulids</taxon>
        <taxon>Asterales</taxon>
        <taxon>Asteraceae</taxon>
        <taxon>Cichorioideae</taxon>
        <taxon>Cichorieae</taxon>
        <taxon>Lactucinae</taxon>
        <taxon>Lactuca</taxon>
    </lineage>
</organism>
<feature type="domain" description="Reverse transcriptase zinc-binding" evidence="1">
    <location>
        <begin position="13"/>
        <end position="80"/>
    </location>
</feature>
<sequence>MRRRIEQQRNSYITLPTFKWNKTSPIKVNCFIWRAMQMRIPSAVALRVRGVGSIPVTCVACIGGVECVDHLLLNCPYACETRNDRIFNGVFRNPTRGAEDIKSLVYFWIKCRGNEGLHTRAGCVNIIEDRVEPEYTPQSKRGIKSHAILVRPVNGIVIEQDNQVEPQAIGEVELRSQQLISFCFKKSNM</sequence>
<evidence type="ECO:0000259" key="1">
    <source>
        <dbReference type="Pfam" id="PF13966"/>
    </source>
</evidence>
<reference evidence="2 3" key="1">
    <citation type="submission" date="2022-01" db="EMBL/GenBank/DDBJ databases">
        <authorList>
            <person name="Xiong W."/>
            <person name="Schranz E."/>
        </authorList>
    </citation>
    <scope>NUCLEOTIDE SEQUENCE [LARGE SCALE GENOMIC DNA]</scope>
</reference>
<evidence type="ECO:0000313" key="2">
    <source>
        <dbReference type="EMBL" id="CAH1426636.1"/>
    </source>
</evidence>